<proteinExistence type="inferred from homology"/>
<feature type="compositionally biased region" description="Polar residues" evidence="4">
    <location>
        <begin position="1"/>
        <end position="11"/>
    </location>
</feature>
<dbReference type="OrthoDB" id="5399166at2759"/>
<dbReference type="InterPro" id="IPR017246">
    <property type="entry name" value="Snapin"/>
</dbReference>
<comment type="caution">
    <text evidence="5">The sequence shown here is derived from an EMBL/GenBank/DDBJ whole genome shotgun (WGS) entry which is preliminary data.</text>
</comment>
<dbReference type="GO" id="GO:2000300">
    <property type="term" value="P:regulation of synaptic vesicle exocytosis"/>
    <property type="evidence" value="ECO:0007669"/>
    <property type="project" value="TreeGrafter"/>
</dbReference>
<evidence type="ECO:0000256" key="1">
    <source>
        <dbReference type="ARBA" id="ARBA00006111"/>
    </source>
</evidence>
<feature type="region of interest" description="Disordered" evidence="4">
    <location>
        <begin position="120"/>
        <end position="155"/>
    </location>
</feature>
<protein>
    <recommendedName>
        <fullName evidence="3">Biogenesis of lysosome-related organelles complex 1 subunit 7</fullName>
    </recommendedName>
</protein>
<accession>A0A8S1BP90</accession>
<dbReference type="InterPro" id="IPR028119">
    <property type="entry name" value="Snapin/Pallidin/Snn1"/>
</dbReference>
<reference evidence="5 6" key="1">
    <citation type="submission" date="2020-04" db="EMBL/GenBank/DDBJ databases">
        <authorList>
            <person name="Alioto T."/>
            <person name="Alioto T."/>
            <person name="Gomez Garrido J."/>
        </authorList>
    </citation>
    <scope>NUCLEOTIDE SEQUENCE [LARGE SCALE GENOMIC DNA]</scope>
</reference>
<sequence length="155" mass="17464">MDGDTESTNTSIEDKTEDFCDNPTRDALTEGLMCLLKPTIDQLDERVRATRISQIELKQQIDGLAEEIKRISDEQQCPLDLENYVKKLLNAKRRITVVSNILQVAQERLNKVHQLIEKESARRKALTEPSPVTSPSTVAGELNPSIQQKDGDPLH</sequence>
<gene>
    <name evidence="5" type="ORF">CLODIP_2_CD11336</name>
</gene>
<evidence type="ECO:0000313" key="6">
    <source>
        <dbReference type="Proteomes" id="UP000494165"/>
    </source>
</evidence>
<keyword evidence="2" id="KW-0175">Coiled coil</keyword>
<dbReference type="AlphaFoldDB" id="A0A8S1BP90"/>
<dbReference type="Proteomes" id="UP000494165">
    <property type="component" value="Unassembled WGS sequence"/>
</dbReference>
<name>A0A8S1BP90_9INSE</name>
<dbReference type="GO" id="GO:0031083">
    <property type="term" value="C:BLOC-1 complex"/>
    <property type="evidence" value="ECO:0007669"/>
    <property type="project" value="InterPro"/>
</dbReference>
<evidence type="ECO:0000256" key="4">
    <source>
        <dbReference type="SAM" id="MobiDB-lite"/>
    </source>
</evidence>
<dbReference type="GO" id="GO:0032418">
    <property type="term" value="P:lysosome localization"/>
    <property type="evidence" value="ECO:0007669"/>
    <property type="project" value="TreeGrafter"/>
</dbReference>
<dbReference type="PANTHER" id="PTHR31305">
    <property type="entry name" value="SNARE-ASSOCIATED PROTEIN SNAPIN"/>
    <property type="match status" value="1"/>
</dbReference>
<dbReference type="PANTHER" id="PTHR31305:SF2">
    <property type="entry name" value="SNARE-ASSOCIATED PROTEIN SNAPIN"/>
    <property type="match status" value="1"/>
</dbReference>
<comment type="similarity">
    <text evidence="1">Belongs to the SNAPIN family.</text>
</comment>
<dbReference type="PIRSF" id="PIRSF037631">
    <property type="entry name" value="Snapin"/>
    <property type="match status" value="1"/>
</dbReference>
<dbReference type="GO" id="GO:0016079">
    <property type="term" value="P:synaptic vesicle exocytosis"/>
    <property type="evidence" value="ECO:0007669"/>
    <property type="project" value="TreeGrafter"/>
</dbReference>
<evidence type="ECO:0000256" key="2">
    <source>
        <dbReference type="ARBA" id="ARBA00023054"/>
    </source>
</evidence>
<dbReference type="GO" id="GO:0008021">
    <property type="term" value="C:synaptic vesicle"/>
    <property type="evidence" value="ECO:0007669"/>
    <property type="project" value="TreeGrafter"/>
</dbReference>
<evidence type="ECO:0000256" key="3">
    <source>
        <dbReference type="ARBA" id="ARBA00033330"/>
    </source>
</evidence>
<dbReference type="GO" id="GO:0099078">
    <property type="term" value="C:BORC complex"/>
    <property type="evidence" value="ECO:0007669"/>
    <property type="project" value="TreeGrafter"/>
</dbReference>
<keyword evidence="6" id="KW-1185">Reference proteome</keyword>
<dbReference type="GO" id="GO:0000149">
    <property type="term" value="F:SNARE binding"/>
    <property type="evidence" value="ECO:0007669"/>
    <property type="project" value="TreeGrafter"/>
</dbReference>
<dbReference type="Pfam" id="PF14712">
    <property type="entry name" value="Snapin_Pallidin"/>
    <property type="match status" value="1"/>
</dbReference>
<feature type="compositionally biased region" description="Basic and acidic residues" evidence="4">
    <location>
        <begin position="12"/>
        <end position="22"/>
    </location>
</feature>
<dbReference type="GO" id="GO:0007040">
    <property type="term" value="P:lysosome organization"/>
    <property type="evidence" value="ECO:0007669"/>
    <property type="project" value="TreeGrafter"/>
</dbReference>
<dbReference type="GO" id="GO:0008333">
    <property type="term" value="P:endosome to lysosome transport"/>
    <property type="evidence" value="ECO:0007669"/>
    <property type="project" value="TreeGrafter"/>
</dbReference>
<feature type="region of interest" description="Disordered" evidence="4">
    <location>
        <begin position="1"/>
        <end position="22"/>
    </location>
</feature>
<organism evidence="5 6">
    <name type="scientific">Cloeon dipterum</name>
    <dbReference type="NCBI Taxonomy" id="197152"/>
    <lineage>
        <taxon>Eukaryota</taxon>
        <taxon>Metazoa</taxon>
        <taxon>Ecdysozoa</taxon>
        <taxon>Arthropoda</taxon>
        <taxon>Hexapoda</taxon>
        <taxon>Insecta</taxon>
        <taxon>Pterygota</taxon>
        <taxon>Palaeoptera</taxon>
        <taxon>Ephemeroptera</taxon>
        <taxon>Pisciforma</taxon>
        <taxon>Baetidae</taxon>
        <taxon>Cloeon</taxon>
    </lineage>
</organism>
<evidence type="ECO:0000313" key="5">
    <source>
        <dbReference type="EMBL" id="CAB3361242.1"/>
    </source>
</evidence>
<dbReference type="EMBL" id="CADEPI010000005">
    <property type="protein sequence ID" value="CAB3361242.1"/>
    <property type="molecule type" value="Genomic_DNA"/>
</dbReference>
<dbReference type="GO" id="GO:0006886">
    <property type="term" value="P:intracellular protein transport"/>
    <property type="evidence" value="ECO:0007669"/>
    <property type="project" value="InterPro"/>
</dbReference>